<sequence>MAFDTELLRATHAGSWYTSNAEELDEELSDNLNNARPTEEHTFTFPVKGVKAIIAPHAGYSYSGPAAAWAYKAIDTTGIKRVFILGPSHHVYVDGCQLTKCNEYATPLGSLPVDKETVAELRQTGAFSDMSLKTDEDEHSIEMHLSYVRKVFEGLDIKIVPILVGAINSSSEARYGALLAPFLQRSDTLCVVSSDFCHWGTRFSFTHYYTSPPTSINAGVALTKSNAASSISPTFPIYSSIEALDRQALNILSVPPNSAAKAQSDFIAYLKTTENTICGRHPIGVLLGALVEIEKSKEGKDIKLEWVRYEQSSQCEHVRDSSVSYASAYAVF</sequence>
<comment type="similarity">
    <text evidence="1">Belongs to the MEMO1 family.</text>
</comment>
<proteinExistence type="inferred from homology"/>
<dbReference type="NCBIfam" id="TIGR04336">
    <property type="entry name" value="AmmeMemoSam_B"/>
    <property type="match status" value="1"/>
</dbReference>
<dbReference type="HAMAP" id="MF_00055">
    <property type="entry name" value="MEMO1"/>
    <property type="match status" value="1"/>
</dbReference>
<dbReference type="InParanoid" id="A0A0H2RRH7"/>
<dbReference type="EMBL" id="KQ085943">
    <property type="protein sequence ID" value="KLO14434.1"/>
    <property type="molecule type" value="Genomic_DNA"/>
</dbReference>
<evidence type="ECO:0000313" key="3">
    <source>
        <dbReference type="Proteomes" id="UP000053477"/>
    </source>
</evidence>
<evidence type="ECO:0000313" key="2">
    <source>
        <dbReference type="EMBL" id="KLO14434.1"/>
    </source>
</evidence>
<keyword evidence="3" id="KW-1185">Reference proteome</keyword>
<gene>
    <name evidence="2" type="ORF">SCHPADRAFT_920640</name>
</gene>
<dbReference type="PANTHER" id="PTHR11060:SF0">
    <property type="entry name" value="PROTEIN MEMO1"/>
    <property type="match status" value="1"/>
</dbReference>
<dbReference type="FunCoup" id="A0A0H2RRH7">
    <property type="interactions" value="240"/>
</dbReference>
<dbReference type="AlphaFoldDB" id="A0A0H2RRH7"/>
<dbReference type="OrthoDB" id="417112at2759"/>
<dbReference type="CDD" id="cd07361">
    <property type="entry name" value="MEMO_like"/>
    <property type="match status" value="1"/>
</dbReference>
<dbReference type="STRING" id="27342.A0A0H2RRH7"/>
<protein>
    <submittedName>
        <fullName evidence="2">UPF0103-domain-containing protein</fullName>
    </submittedName>
</protein>
<dbReference type="PANTHER" id="PTHR11060">
    <property type="entry name" value="PROTEIN MEMO1"/>
    <property type="match status" value="1"/>
</dbReference>
<dbReference type="InterPro" id="IPR002737">
    <property type="entry name" value="MEMO1_fam"/>
</dbReference>
<organism evidence="2 3">
    <name type="scientific">Schizopora paradoxa</name>
    <dbReference type="NCBI Taxonomy" id="27342"/>
    <lineage>
        <taxon>Eukaryota</taxon>
        <taxon>Fungi</taxon>
        <taxon>Dikarya</taxon>
        <taxon>Basidiomycota</taxon>
        <taxon>Agaricomycotina</taxon>
        <taxon>Agaricomycetes</taxon>
        <taxon>Hymenochaetales</taxon>
        <taxon>Schizoporaceae</taxon>
        <taxon>Schizopora</taxon>
    </lineage>
</organism>
<name>A0A0H2RRH7_9AGAM</name>
<accession>A0A0H2RRH7</accession>
<evidence type="ECO:0000256" key="1">
    <source>
        <dbReference type="ARBA" id="ARBA00006315"/>
    </source>
</evidence>
<reference evidence="2 3" key="1">
    <citation type="submission" date="2015-04" db="EMBL/GenBank/DDBJ databases">
        <title>Complete genome sequence of Schizopora paradoxa KUC8140, a cosmopolitan wood degrader in East Asia.</title>
        <authorList>
            <consortium name="DOE Joint Genome Institute"/>
            <person name="Min B."/>
            <person name="Park H."/>
            <person name="Jang Y."/>
            <person name="Kim J.-J."/>
            <person name="Kim K.H."/>
            <person name="Pangilinan J."/>
            <person name="Lipzen A."/>
            <person name="Riley R."/>
            <person name="Grigoriev I.V."/>
            <person name="Spatafora J.W."/>
            <person name="Choi I.-G."/>
        </authorList>
    </citation>
    <scope>NUCLEOTIDE SEQUENCE [LARGE SCALE GENOMIC DNA]</scope>
    <source>
        <strain evidence="2 3">KUC8140</strain>
    </source>
</reference>
<dbReference type="Gene3D" id="3.40.830.10">
    <property type="entry name" value="LigB-like"/>
    <property type="match status" value="1"/>
</dbReference>
<dbReference type="Pfam" id="PF01875">
    <property type="entry name" value="Memo"/>
    <property type="match status" value="1"/>
</dbReference>
<dbReference type="Proteomes" id="UP000053477">
    <property type="component" value="Unassembled WGS sequence"/>
</dbReference>